<comment type="similarity">
    <text evidence="2">Belongs to the binding-protein-dependent transport system permease family. MalFG subfamily.</text>
</comment>
<feature type="transmembrane region" description="Helical" evidence="9">
    <location>
        <begin position="74"/>
        <end position="102"/>
    </location>
</feature>
<dbReference type="GO" id="GO:0015423">
    <property type="term" value="F:ABC-type maltose transporter activity"/>
    <property type="evidence" value="ECO:0007669"/>
    <property type="project" value="TreeGrafter"/>
</dbReference>
<keyword evidence="7 9" id="KW-1133">Transmembrane helix</keyword>
<evidence type="ECO:0000256" key="6">
    <source>
        <dbReference type="ARBA" id="ARBA00022692"/>
    </source>
</evidence>
<proteinExistence type="inferred from homology"/>
<dbReference type="Proteomes" id="UP000230821">
    <property type="component" value="Unassembled WGS sequence"/>
</dbReference>
<dbReference type="GO" id="GO:0005886">
    <property type="term" value="C:plasma membrane"/>
    <property type="evidence" value="ECO:0007669"/>
    <property type="project" value="UniProtKB-SubCell"/>
</dbReference>
<feature type="domain" description="ABC transmembrane type-1" evidence="10">
    <location>
        <begin position="78"/>
        <end position="279"/>
    </location>
</feature>
<dbReference type="Gene3D" id="1.10.3720.10">
    <property type="entry name" value="MetI-like"/>
    <property type="match status" value="1"/>
</dbReference>
<evidence type="ECO:0000256" key="9">
    <source>
        <dbReference type="RuleBase" id="RU363032"/>
    </source>
</evidence>
<protein>
    <submittedName>
        <fullName evidence="11">ABC transporter permease</fullName>
    </submittedName>
</protein>
<keyword evidence="6 9" id="KW-0812">Transmembrane</keyword>
<name>A0A2G6KHT4_9BACT</name>
<keyword evidence="3 9" id="KW-0813">Transport</keyword>
<evidence type="ECO:0000256" key="1">
    <source>
        <dbReference type="ARBA" id="ARBA00004651"/>
    </source>
</evidence>
<dbReference type="InterPro" id="IPR000515">
    <property type="entry name" value="MetI-like"/>
</dbReference>
<gene>
    <name evidence="11" type="ORF">CSA56_07985</name>
</gene>
<dbReference type="GO" id="GO:0042956">
    <property type="term" value="P:maltodextrin transmembrane transport"/>
    <property type="evidence" value="ECO:0007669"/>
    <property type="project" value="TreeGrafter"/>
</dbReference>
<feature type="transmembrane region" description="Helical" evidence="9">
    <location>
        <begin position="12"/>
        <end position="35"/>
    </location>
</feature>
<dbReference type="PANTHER" id="PTHR32243:SF50">
    <property type="entry name" value="MALTOSE_MALTODEXTRIN TRANSPORT SYSTEM PERMEASE PROTEIN MALG"/>
    <property type="match status" value="1"/>
</dbReference>
<evidence type="ECO:0000256" key="2">
    <source>
        <dbReference type="ARBA" id="ARBA00009047"/>
    </source>
</evidence>
<feature type="transmembrane region" description="Helical" evidence="9">
    <location>
        <begin position="258"/>
        <end position="278"/>
    </location>
</feature>
<accession>A0A2G6KHT4</accession>
<reference evidence="11 12" key="1">
    <citation type="submission" date="2017-10" db="EMBL/GenBank/DDBJ databases">
        <title>Novel microbial diversity and functional potential in the marine mammal oral microbiome.</title>
        <authorList>
            <person name="Dudek N.K."/>
            <person name="Sun C.L."/>
            <person name="Burstein D."/>
            <person name="Kantor R.S."/>
            <person name="Aliaga Goltsman D.S."/>
            <person name="Bik E.M."/>
            <person name="Thomas B.C."/>
            <person name="Banfield J.F."/>
            <person name="Relman D.A."/>
        </authorList>
    </citation>
    <scope>NUCLEOTIDE SEQUENCE [LARGE SCALE GENOMIC DNA]</scope>
    <source>
        <strain evidence="11">DOLJORAL78_47_16</strain>
    </source>
</reference>
<keyword evidence="8 9" id="KW-0472">Membrane</keyword>
<dbReference type="Pfam" id="PF00528">
    <property type="entry name" value="BPD_transp_1"/>
    <property type="match status" value="1"/>
</dbReference>
<organism evidence="11 12">
    <name type="scientific">candidate division KSB3 bacterium</name>
    <dbReference type="NCBI Taxonomy" id="2044937"/>
    <lineage>
        <taxon>Bacteria</taxon>
        <taxon>candidate division KSB3</taxon>
    </lineage>
</organism>
<feature type="transmembrane region" description="Helical" evidence="9">
    <location>
        <begin position="212"/>
        <end position="238"/>
    </location>
</feature>
<feature type="transmembrane region" description="Helical" evidence="9">
    <location>
        <begin position="149"/>
        <end position="173"/>
    </location>
</feature>
<comment type="subcellular location">
    <subcellularLocation>
        <location evidence="1 9">Cell membrane</location>
        <topology evidence="1 9">Multi-pass membrane protein</topology>
    </subcellularLocation>
</comment>
<evidence type="ECO:0000256" key="5">
    <source>
        <dbReference type="ARBA" id="ARBA00022597"/>
    </source>
</evidence>
<dbReference type="PANTHER" id="PTHR32243">
    <property type="entry name" value="MALTOSE TRANSPORT SYSTEM PERMEASE-RELATED"/>
    <property type="match status" value="1"/>
</dbReference>
<comment type="caution">
    <text evidence="11">The sequence shown here is derived from an EMBL/GenBank/DDBJ whole genome shotgun (WGS) entry which is preliminary data.</text>
</comment>
<feature type="transmembrane region" description="Helical" evidence="9">
    <location>
        <begin position="114"/>
        <end position="137"/>
    </location>
</feature>
<dbReference type="InterPro" id="IPR035906">
    <property type="entry name" value="MetI-like_sf"/>
</dbReference>
<dbReference type="AlphaFoldDB" id="A0A2G6KHT4"/>
<keyword evidence="4" id="KW-1003">Cell membrane</keyword>
<evidence type="ECO:0000256" key="3">
    <source>
        <dbReference type="ARBA" id="ARBA00022448"/>
    </source>
</evidence>
<evidence type="ECO:0000313" key="12">
    <source>
        <dbReference type="Proteomes" id="UP000230821"/>
    </source>
</evidence>
<evidence type="ECO:0000313" key="11">
    <source>
        <dbReference type="EMBL" id="PIE34369.1"/>
    </source>
</evidence>
<evidence type="ECO:0000259" key="10">
    <source>
        <dbReference type="PROSITE" id="PS50928"/>
    </source>
</evidence>
<evidence type="ECO:0000256" key="4">
    <source>
        <dbReference type="ARBA" id="ARBA00022475"/>
    </source>
</evidence>
<sequence>MQWLRDIGFFTRIINYTLLIVTITPLVIGYIWLILATFSTKTFGLRVEGWTLSNWAEFLAPGARPFGRSGYASIWVVTLNTFLIGLIMTVLVCSISAMAGYALSRLNFPGRKGFLSMTLILHAFPSVTLLIAIYFILDWFSSKPLIGKLIGYNTIGGVALVMVSLMLPFGVWLMKGFFDNLSWDMERAALIDGAGRFRLWWEIMLPQIRPGLAALAIFSFITGWGAYLVPATFLQGSATGTLATYMNQFIGDTAPTNWNVIAAVGLFQMIPVMIFFIFTQSYLLNIYSGGSKGGV</sequence>
<dbReference type="InterPro" id="IPR050901">
    <property type="entry name" value="BP-dep_ABC_trans_perm"/>
</dbReference>
<dbReference type="PROSITE" id="PS50928">
    <property type="entry name" value="ABC_TM1"/>
    <property type="match status" value="1"/>
</dbReference>
<evidence type="ECO:0000256" key="7">
    <source>
        <dbReference type="ARBA" id="ARBA00022989"/>
    </source>
</evidence>
<dbReference type="SUPFAM" id="SSF161098">
    <property type="entry name" value="MetI-like"/>
    <property type="match status" value="1"/>
</dbReference>
<evidence type="ECO:0000256" key="8">
    <source>
        <dbReference type="ARBA" id="ARBA00023136"/>
    </source>
</evidence>
<dbReference type="CDD" id="cd06261">
    <property type="entry name" value="TM_PBP2"/>
    <property type="match status" value="1"/>
</dbReference>
<dbReference type="EMBL" id="PDSK01000090">
    <property type="protein sequence ID" value="PIE34369.1"/>
    <property type="molecule type" value="Genomic_DNA"/>
</dbReference>
<keyword evidence="5" id="KW-0762">Sugar transport</keyword>